<comment type="caution">
    <text evidence="1">The sequence shown here is derived from an EMBL/GenBank/DDBJ whole genome shotgun (WGS) entry which is preliminary data.</text>
</comment>
<sequence length="145" mass="16307">MGFEQLSHAERIVLIGLVRRGGSTSETFSYGFVTGDMSVFKGFYKNLHEAWGRLDASQQDAVIAARKVANIGCHCAEVDSAIVPERDDFVLDFARWKRKLMLAQLKAEWFEENPNGGMGENNEDLPENVLADHIESVDAEMMTYF</sequence>
<organism evidence="1 2">
    <name type="scientific">Photobacterium lipolyticum</name>
    <dbReference type="NCBI Taxonomy" id="266810"/>
    <lineage>
        <taxon>Bacteria</taxon>
        <taxon>Pseudomonadati</taxon>
        <taxon>Pseudomonadota</taxon>
        <taxon>Gammaproteobacteria</taxon>
        <taxon>Vibrionales</taxon>
        <taxon>Vibrionaceae</taxon>
        <taxon>Photobacterium</taxon>
    </lineage>
</organism>
<dbReference type="AlphaFoldDB" id="A0A2T3N1W7"/>
<evidence type="ECO:0000313" key="2">
    <source>
        <dbReference type="Proteomes" id="UP000240904"/>
    </source>
</evidence>
<accession>A0A2T3N1W7</accession>
<keyword evidence="2" id="KW-1185">Reference proteome</keyword>
<gene>
    <name evidence="1" type="ORF">C9I89_06660</name>
</gene>
<dbReference type="RefSeq" id="WP_107282564.1">
    <property type="nucleotide sequence ID" value="NZ_PYMC01000003.1"/>
</dbReference>
<evidence type="ECO:0000313" key="1">
    <source>
        <dbReference type="EMBL" id="PSW06184.1"/>
    </source>
</evidence>
<name>A0A2T3N1W7_9GAMM</name>
<protein>
    <submittedName>
        <fullName evidence="1">Uncharacterized protein</fullName>
    </submittedName>
</protein>
<proteinExistence type="predicted"/>
<reference evidence="1 2" key="1">
    <citation type="submission" date="2018-03" db="EMBL/GenBank/DDBJ databases">
        <title>Whole genome sequencing of Histamine producing bacteria.</title>
        <authorList>
            <person name="Butler K."/>
        </authorList>
    </citation>
    <scope>NUCLEOTIDE SEQUENCE [LARGE SCALE GENOMIC DNA]</scope>
    <source>
        <strain evidence="1 2">DSM 16190</strain>
    </source>
</reference>
<dbReference type="Proteomes" id="UP000240904">
    <property type="component" value="Unassembled WGS sequence"/>
</dbReference>
<dbReference type="EMBL" id="PYMC01000003">
    <property type="protein sequence ID" value="PSW06184.1"/>
    <property type="molecule type" value="Genomic_DNA"/>
</dbReference>